<protein>
    <submittedName>
        <fullName evidence="8">Flagellar assembly protein FliH</fullName>
    </submittedName>
</protein>
<proteinExistence type="inferred from homology"/>
<sequence>MSSLFKSTHVVSLEDLKRLEVFRNYYSNNQSGEDLNTPAGPDEETVSLRDQIINDAESFAKQRMEEAAQEIQGMYEAANAEIEQWWQERRELDLQHFEQMRSDGYQQGYNEGRTEAEEEIRQQWETSLSEAKTILEGAYRMKEEIIQEAEPFVVDLSIAIAEKIIGRQLSLSPELMIEFVRRALQRRREQGVITLCVAPTELAFIQAAQEELKLSIDSQAELQIVPDVTVKEGGCVIRSAFGSIDARIDTQLGEIKRQLMELALQADDHHGGADHHA</sequence>
<comment type="similarity">
    <text evidence="2">Belongs to the FliH family.</text>
</comment>
<dbReference type="GO" id="GO:0005829">
    <property type="term" value="C:cytosol"/>
    <property type="evidence" value="ECO:0007669"/>
    <property type="project" value="TreeGrafter"/>
</dbReference>
<feature type="domain" description="Flagellar assembly protein FliH/Type III secretion system HrpE" evidence="7">
    <location>
        <begin position="140"/>
        <end position="253"/>
    </location>
</feature>
<dbReference type="InterPro" id="IPR018035">
    <property type="entry name" value="Flagellar_FliH/T3SS_HrpE"/>
</dbReference>
<keyword evidence="3" id="KW-0813">Transport</keyword>
<keyword evidence="6" id="KW-1006">Bacterial flagellum protein export</keyword>
<evidence type="ECO:0000313" key="9">
    <source>
        <dbReference type="Proteomes" id="UP000570361"/>
    </source>
</evidence>
<evidence type="ECO:0000256" key="3">
    <source>
        <dbReference type="ARBA" id="ARBA00022448"/>
    </source>
</evidence>
<gene>
    <name evidence="8" type="ORF">FHS18_001442</name>
</gene>
<dbReference type="Proteomes" id="UP000570361">
    <property type="component" value="Unassembled WGS sequence"/>
</dbReference>
<evidence type="ECO:0000256" key="6">
    <source>
        <dbReference type="ARBA" id="ARBA00023225"/>
    </source>
</evidence>
<keyword evidence="5" id="KW-0653">Protein transport</keyword>
<comment type="caution">
    <text evidence="8">The sequence shown here is derived from an EMBL/GenBank/DDBJ whole genome shotgun (WGS) entry which is preliminary data.</text>
</comment>
<dbReference type="InterPro" id="IPR051472">
    <property type="entry name" value="T3SS_Stator/FliH"/>
</dbReference>
<dbReference type="GO" id="GO:0044781">
    <property type="term" value="P:bacterial-type flagellum organization"/>
    <property type="evidence" value="ECO:0007669"/>
    <property type="project" value="UniProtKB-KW"/>
</dbReference>
<reference evidence="8 9" key="1">
    <citation type="submission" date="2020-08" db="EMBL/GenBank/DDBJ databases">
        <title>Genomic Encyclopedia of Type Strains, Phase III (KMG-III): the genomes of soil and plant-associated and newly described type strains.</title>
        <authorList>
            <person name="Whitman W."/>
        </authorList>
    </citation>
    <scope>NUCLEOTIDE SEQUENCE [LARGE SCALE GENOMIC DNA]</scope>
    <source>
        <strain evidence="8 9">CECT 5862</strain>
    </source>
</reference>
<dbReference type="PANTHER" id="PTHR34982:SF1">
    <property type="entry name" value="FLAGELLAR ASSEMBLY PROTEIN FLIH"/>
    <property type="match status" value="1"/>
</dbReference>
<evidence type="ECO:0000256" key="5">
    <source>
        <dbReference type="ARBA" id="ARBA00022927"/>
    </source>
</evidence>
<organism evidence="8 9">
    <name type="scientific">Paenibacillus phyllosphaerae</name>
    <dbReference type="NCBI Taxonomy" id="274593"/>
    <lineage>
        <taxon>Bacteria</taxon>
        <taxon>Bacillati</taxon>
        <taxon>Bacillota</taxon>
        <taxon>Bacilli</taxon>
        <taxon>Bacillales</taxon>
        <taxon>Paenibacillaceae</taxon>
        <taxon>Paenibacillus</taxon>
    </lineage>
</organism>
<keyword evidence="4" id="KW-1005">Bacterial flagellum biogenesis</keyword>
<evidence type="ECO:0000256" key="4">
    <source>
        <dbReference type="ARBA" id="ARBA00022795"/>
    </source>
</evidence>
<dbReference type="GO" id="GO:0015031">
    <property type="term" value="P:protein transport"/>
    <property type="evidence" value="ECO:0007669"/>
    <property type="project" value="UniProtKB-KW"/>
</dbReference>
<dbReference type="RefSeq" id="WP_183598388.1">
    <property type="nucleotide sequence ID" value="NZ_JACHXK010000002.1"/>
</dbReference>
<dbReference type="AlphaFoldDB" id="A0A7W5FLM6"/>
<name>A0A7W5FLM6_9BACL</name>
<evidence type="ECO:0000256" key="2">
    <source>
        <dbReference type="ARBA" id="ARBA00006602"/>
    </source>
</evidence>
<evidence type="ECO:0000256" key="1">
    <source>
        <dbReference type="ARBA" id="ARBA00003041"/>
    </source>
</evidence>
<keyword evidence="8" id="KW-0282">Flagellum</keyword>
<dbReference type="PANTHER" id="PTHR34982">
    <property type="entry name" value="YOP PROTEINS TRANSLOCATION PROTEIN L"/>
    <property type="match status" value="1"/>
</dbReference>
<keyword evidence="8" id="KW-0966">Cell projection</keyword>
<keyword evidence="9" id="KW-1185">Reference proteome</keyword>
<evidence type="ECO:0000259" key="7">
    <source>
        <dbReference type="Pfam" id="PF02108"/>
    </source>
</evidence>
<keyword evidence="8" id="KW-0969">Cilium</keyword>
<dbReference type="EMBL" id="JACHXK010000002">
    <property type="protein sequence ID" value="MBB3109390.1"/>
    <property type="molecule type" value="Genomic_DNA"/>
</dbReference>
<comment type="function">
    <text evidence="1">Needed for flagellar regrowth and assembly.</text>
</comment>
<dbReference type="Pfam" id="PF02108">
    <property type="entry name" value="FliH"/>
    <property type="match status" value="1"/>
</dbReference>
<evidence type="ECO:0000313" key="8">
    <source>
        <dbReference type="EMBL" id="MBB3109390.1"/>
    </source>
</evidence>
<accession>A0A7W5FLM6</accession>